<reference evidence="4 5" key="1">
    <citation type="journal article" date="2024" name="Nat. Commun.">
        <title>Phylogenomics reveals the evolutionary origins of lichenization in chlorophyte algae.</title>
        <authorList>
            <person name="Puginier C."/>
            <person name="Libourel C."/>
            <person name="Otte J."/>
            <person name="Skaloud P."/>
            <person name="Haon M."/>
            <person name="Grisel S."/>
            <person name="Petersen M."/>
            <person name="Berrin J.G."/>
            <person name="Delaux P.M."/>
            <person name="Dal Grande F."/>
            <person name="Keller J."/>
        </authorList>
    </citation>
    <scope>NUCLEOTIDE SEQUENCE [LARGE SCALE GENOMIC DNA]</scope>
    <source>
        <strain evidence="4 5">SAG 2043</strain>
    </source>
</reference>
<feature type="transmembrane region" description="Helical" evidence="2">
    <location>
        <begin position="380"/>
        <end position="402"/>
    </location>
</feature>
<dbReference type="SUPFAM" id="SSF81324">
    <property type="entry name" value="Voltage-gated potassium channels"/>
    <property type="match status" value="1"/>
</dbReference>
<dbReference type="InterPro" id="IPR013099">
    <property type="entry name" value="K_chnl_dom"/>
</dbReference>
<feature type="compositionally biased region" description="Basic and acidic residues" evidence="1">
    <location>
        <begin position="842"/>
        <end position="874"/>
    </location>
</feature>
<dbReference type="Gene3D" id="1.10.287.70">
    <property type="match status" value="1"/>
</dbReference>
<dbReference type="Pfam" id="PF07885">
    <property type="entry name" value="Ion_trans_2"/>
    <property type="match status" value="1"/>
</dbReference>
<evidence type="ECO:0000256" key="2">
    <source>
        <dbReference type="SAM" id="Phobius"/>
    </source>
</evidence>
<feature type="compositionally biased region" description="Polar residues" evidence="1">
    <location>
        <begin position="776"/>
        <end position="790"/>
    </location>
</feature>
<evidence type="ECO:0000313" key="4">
    <source>
        <dbReference type="EMBL" id="KAK9809916.1"/>
    </source>
</evidence>
<feature type="transmembrane region" description="Helical" evidence="2">
    <location>
        <begin position="287"/>
        <end position="311"/>
    </location>
</feature>
<feature type="compositionally biased region" description="Polar residues" evidence="1">
    <location>
        <begin position="1"/>
        <end position="23"/>
    </location>
</feature>
<dbReference type="GO" id="GO:0005886">
    <property type="term" value="C:plasma membrane"/>
    <property type="evidence" value="ECO:0007669"/>
    <property type="project" value="TreeGrafter"/>
</dbReference>
<evidence type="ECO:0000259" key="3">
    <source>
        <dbReference type="Pfam" id="PF07885"/>
    </source>
</evidence>
<sequence>MQSQEGSDGNNNASTSGTSTPITAQLARRSAKTFNRISTRVKRQVAFLKPDGAEQFTEHITRNVSLSREDWERYSEKPPTKGPIQIEDVLYRASMTRHKHRVERYPSQKSRQRSIFNLPILSPLSTFVQVWGALILVLDMTYTAFIVPISVAFQSSDLADSWAGCTNLVTGAFYAVELALGFHIGFVGTHALTRRLIMDGKAVAWYYMRHGTFVVDCITVLAWLGQVGCVLAEASPHVTLHDAAAVFQVFRIMRMIRFVSVMKRLFTTIGRSSTILPDWLIPLSTAYFAHIMYGGAVLLNFFACLWCFVAFQEDLDNTWLNYYRPFLYEMDQDRGLGMVTQAELRNMGGAKLWLAGMYFTSVTISTIGFGDVVCATMAELAVCIIVVVIGVCFFGVFLGSIAELLENSSREGQRSGLFREKIATARRWMDKKRLAPRLRQIITAYYGEVWVRQNEVEQESRVFFEMPFPIRAQVAWDQNRPMFQQLGVFQELPENLQAIVASMMVPVEVGPGMGLAKSCEPATCLWLLHEGSVAAVWDYAKEVVLTAPALIGTPSMLDAESNGCWPCDYRSMDGCTLWKMEYADLAPLIALRTDVTRSLTQRLQDWEAKFMHAAAYARINPALLASGGFGGALHESAGANDLQDISVHSGRQAGDEPEDISVHSGRNGGEFALQATRAATQNRFDRDRVSISQAETLTIAASAAPGADGVSVPVGVAVPEMGLGELQRQLHFAVLELQQVKATLAGSRSGSRPGSASSLSSFWASPGNLRADSAPILNNQRPSPPFSTSRLAGHSEYDSDGPSEPNFDATSGRDVDGQGESDANGAGGCEPGRRNGGGLDAQSEHNMDMDRINGHESNGRSARDVDQGRDRDLESGPMLAGGQGGQLREQDQDEDRSSIV</sequence>
<dbReference type="AlphaFoldDB" id="A0AAW1PKB9"/>
<dbReference type="Proteomes" id="UP001489004">
    <property type="component" value="Unassembled WGS sequence"/>
</dbReference>
<keyword evidence="2" id="KW-0812">Transmembrane</keyword>
<dbReference type="EMBL" id="JALJOR010000010">
    <property type="protein sequence ID" value="KAK9809916.1"/>
    <property type="molecule type" value="Genomic_DNA"/>
</dbReference>
<gene>
    <name evidence="4" type="ORF">WJX72_001723</name>
</gene>
<dbReference type="PANTHER" id="PTHR10217">
    <property type="entry name" value="VOLTAGE AND LIGAND GATED POTASSIUM CHANNEL"/>
    <property type="match status" value="1"/>
</dbReference>
<dbReference type="InterPro" id="IPR003938">
    <property type="entry name" value="K_chnl_volt-dep_EAG/ELK/ERG"/>
</dbReference>
<feature type="domain" description="Potassium channel" evidence="3">
    <location>
        <begin position="353"/>
        <end position="406"/>
    </location>
</feature>
<dbReference type="InterPro" id="IPR014710">
    <property type="entry name" value="RmlC-like_jellyroll"/>
</dbReference>
<dbReference type="SUPFAM" id="SSF51206">
    <property type="entry name" value="cAMP-binding domain-like"/>
    <property type="match status" value="1"/>
</dbReference>
<feature type="region of interest" description="Disordered" evidence="1">
    <location>
        <begin position="1"/>
        <end position="26"/>
    </location>
</feature>
<name>A0AAW1PKB9_9CHLO</name>
<dbReference type="InterPro" id="IPR018490">
    <property type="entry name" value="cNMP-bd_dom_sf"/>
</dbReference>
<feature type="compositionally biased region" description="Gly residues" evidence="1">
    <location>
        <begin position="825"/>
        <end position="839"/>
    </location>
</feature>
<keyword evidence="2" id="KW-0472">Membrane</keyword>
<feature type="transmembrane region" description="Helical" evidence="2">
    <location>
        <begin position="352"/>
        <end position="373"/>
    </location>
</feature>
<keyword evidence="5" id="KW-1185">Reference proteome</keyword>
<dbReference type="InterPro" id="IPR050818">
    <property type="entry name" value="KCNH_animal-type"/>
</dbReference>
<feature type="transmembrane region" description="Helical" evidence="2">
    <location>
        <begin position="173"/>
        <end position="192"/>
    </location>
</feature>
<keyword evidence="2" id="KW-1133">Transmembrane helix</keyword>
<feature type="transmembrane region" description="Helical" evidence="2">
    <location>
        <begin position="130"/>
        <end position="153"/>
    </location>
</feature>
<dbReference type="PRINTS" id="PR01463">
    <property type="entry name" value="EAGCHANLFMLY"/>
</dbReference>
<evidence type="ECO:0000313" key="5">
    <source>
        <dbReference type="Proteomes" id="UP001489004"/>
    </source>
</evidence>
<dbReference type="Gene3D" id="1.10.287.630">
    <property type="entry name" value="Helix hairpin bin"/>
    <property type="match status" value="1"/>
</dbReference>
<protein>
    <recommendedName>
        <fullName evidence="3">Potassium channel domain-containing protein</fullName>
    </recommendedName>
</protein>
<proteinExistence type="predicted"/>
<accession>A0AAW1PKB9</accession>
<organism evidence="4 5">
    <name type="scientific">[Myrmecia] bisecta</name>
    <dbReference type="NCBI Taxonomy" id="41462"/>
    <lineage>
        <taxon>Eukaryota</taxon>
        <taxon>Viridiplantae</taxon>
        <taxon>Chlorophyta</taxon>
        <taxon>core chlorophytes</taxon>
        <taxon>Trebouxiophyceae</taxon>
        <taxon>Trebouxiales</taxon>
        <taxon>Trebouxiaceae</taxon>
        <taxon>Myrmecia</taxon>
    </lineage>
</organism>
<comment type="caution">
    <text evidence="4">The sequence shown here is derived from an EMBL/GenBank/DDBJ whole genome shotgun (WGS) entry which is preliminary data.</text>
</comment>
<dbReference type="PANTHER" id="PTHR10217:SF435">
    <property type="entry name" value="POTASSIUM VOLTAGE-GATED CHANNEL PROTEIN EAG"/>
    <property type="match status" value="1"/>
</dbReference>
<dbReference type="GO" id="GO:0005249">
    <property type="term" value="F:voltage-gated potassium channel activity"/>
    <property type="evidence" value="ECO:0007669"/>
    <property type="project" value="InterPro"/>
</dbReference>
<dbReference type="Gene3D" id="2.60.120.10">
    <property type="entry name" value="Jelly Rolls"/>
    <property type="match status" value="1"/>
</dbReference>
<feature type="region of interest" description="Disordered" evidence="1">
    <location>
        <begin position="773"/>
        <end position="900"/>
    </location>
</feature>
<dbReference type="GO" id="GO:0042391">
    <property type="term" value="P:regulation of membrane potential"/>
    <property type="evidence" value="ECO:0007669"/>
    <property type="project" value="TreeGrafter"/>
</dbReference>
<evidence type="ECO:0000256" key="1">
    <source>
        <dbReference type="SAM" id="MobiDB-lite"/>
    </source>
</evidence>